<name>A0A967BCB4_9RHOB</name>
<dbReference type="AlphaFoldDB" id="A0A967BCB4"/>
<dbReference type="EMBL" id="JAAORB010000006">
    <property type="protein sequence ID" value="NHQ73930.1"/>
    <property type="molecule type" value="Genomic_DNA"/>
</dbReference>
<reference evidence="1" key="1">
    <citation type="submission" date="2020-03" db="EMBL/GenBank/DDBJ databases">
        <title>Roseovarius gahaiensis sp. nov., isolated from Gahai Saline Lake, China.</title>
        <authorList>
            <person name="Sun X."/>
        </authorList>
    </citation>
    <scope>NUCLEOTIDE SEQUENCE</scope>
    <source>
        <strain evidence="1">GH877</strain>
    </source>
</reference>
<proteinExistence type="predicted"/>
<gene>
    <name evidence="1" type="ORF">HAT86_05540</name>
</gene>
<keyword evidence="2" id="KW-1185">Reference proteome</keyword>
<dbReference type="Pfam" id="PF05045">
    <property type="entry name" value="RgpF"/>
    <property type="match status" value="1"/>
</dbReference>
<comment type="caution">
    <text evidence="1">The sequence shown here is derived from an EMBL/GenBank/DDBJ whole genome shotgun (WGS) entry which is preliminary data.</text>
</comment>
<evidence type="ECO:0000313" key="1">
    <source>
        <dbReference type="EMBL" id="NHQ73930.1"/>
    </source>
</evidence>
<evidence type="ECO:0000313" key="2">
    <source>
        <dbReference type="Proteomes" id="UP000639775"/>
    </source>
</evidence>
<accession>A0A967BCB4</accession>
<organism evidence="1 2">
    <name type="scientific">Roseovarius gahaiensis</name>
    <dbReference type="NCBI Taxonomy" id="2716691"/>
    <lineage>
        <taxon>Bacteria</taxon>
        <taxon>Pseudomonadati</taxon>
        <taxon>Pseudomonadota</taxon>
        <taxon>Alphaproteobacteria</taxon>
        <taxon>Rhodobacterales</taxon>
        <taxon>Roseobacteraceae</taxon>
        <taxon>Roseovarius</taxon>
    </lineage>
</organism>
<dbReference type="RefSeq" id="WP_167194249.1">
    <property type="nucleotide sequence ID" value="NZ_JAAORB010000006.1"/>
</dbReference>
<dbReference type="InterPro" id="IPR007739">
    <property type="entry name" value="RgpF"/>
</dbReference>
<dbReference type="Proteomes" id="UP000639775">
    <property type="component" value="Unassembled WGS sequence"/>
</dbReference>
<protein>
    <recommendedName>
        <fullName evidence="3">Rhamnan synthesis protein F</fullName>
    </recommendedName>
</protein>
<sequence length="383" mass="43593">MKKLPLWKLKREAKRAARQIIGLPGLTWEYLFLRPLYDRKLSRQKVVHDGAKPIAGEMAIYLVYAPEGLLGSHHDMLAQLAADGITPVVVSNLPLSQQDRDVLLAQTAMVIERPNVGYDFGGYRDAVLKLAPNLPKLDRLYILNDSVWMVEAPQSWFQQVRATGCDFVGATSNFGIARVDAEDFRSLEWHYTPDHANFHYASYALAVGPNILRDPRFMEYWHDFRLSNNKKRTVRRGEIGLTKWVLTHSYSHCATCDVVNLDQDIEAMDNAALDDLARHLIIPEDTRLTEQHAIALQSDPATEQGRKDRIQIILTAVARQAMGYAMPYFTLAHRNFQFVKKSPLRLSRRGAEIKLEILSQLDGPKGRRAYEEAQNIFALRNDA</sequence>
<evidence type="ECO:0008006" key="3">
    <source>
        <dbReference type="Google" id="ProtNLM"/>
    </source>
</evidence>